<dbReference type="AlphaFoldDB" id="A6G240"/>
<dbReference type="Gene3D" id="3.55.50.10">
    <property type="entry name" value="Baseplate protein-like domains"/>
    <property type="match status" value="1"/>
</dbReference>
<evidence type="ECO:0000256" key="3">
    <source>
        <dbReference type="ARBA" id="ARBA00022525"/>
    </source>
</evidence>
<dbReference type="PANTHER" id="PTHR32305">
    <property type="match status" value="1"/>
</dbReference>
<comment type="subcellular location">
    <subcellularLocation>
        <location evidence="1">Secreted</location>
    </subcellularLocation>
</comment>
<dbReference type="InterPro" id="IPR054030">
    <property type="entry name" value="Gp5_Vgr_C"/>
</dbReference>
<evidence type="ECO:0000259" key="6">
    <source>
        <dbReference type="Pfam" id="PF22178"/>
    </source>
</evidence>
<proteinExistence type="inferred from homology"/>
<dbReference type="InterPro" id="IPR037026">
    <property type="entry name" value="Vgr_OB-fold_dom_sf"/>
</dbReference>
<sequence>MAALPPLTHRIAFPDGPTMDWEVERLRIHEGLNQCGEAVFDLRTQELQSSTRELLGARCELSLQRGDHPPQSLFGVVTRVEQLGLAKGARGVRVRVEPAVALARQRVHSRIFQGQSVLDIVREVLAPILDGYARAIDLDGLRRGAAPRDYCVQYRERDLEFVRRLLEEEGINWFFVHDPERGCEVLTLSDDNKLHPRVENVDGSDHIALRRADEGSPTESFGALEWREALTPTATLATAYDPGSPGSTLGEGWAEPGTDARGHERRVYVHDIERLGNRCLDQRARDLGLALALDGSRLVATGDAAIARPGHRFVLDGAEDLEDQGAPSEWIVLAATQRSEPDAGGARVHGVEVECVPADAELRPMPSAERPIVAGPQTATVVGGGEIDVDAEGRIQVQMHWQEGAAFSPGASCRVRCAQSWAGGSWGAQFIPRVGMEVVVEFLEGNPDRPLVTGCVYNGGAAPPFSLPGSATQSGWRSHSSPGGGGFNELRFEDAAGLEELYIHAQRDWNTEVLRHRVLRVGSDSIMGVGGQRSAKVDEDERLLVGGSRSVQVANNQAITVGADASLTVGGSQSVTVAQDRGLSVGGSHTETVAVAATETVGAAKTVTVGGALMTIVGAAMNTSVGGLSAEEVGGMKSVSVAGGSSEAVVGPKSVDAASISHSARADLGQSAGANYSLSAGADLSMLAEGQLSLNGKKKGLIELEDTLTIKVGKASLSLQKNGTITLRGVKLSVEGKKSITLKAKKINQN</sequence>
<keyword evidence="3" id="KW-0964">Secreted</keyword>
<organism evidence="7 8">
    <name type="scientific">Plesiocystis pacifica SIR-1</name>
    <dbReference type="NCBI Taxonomy" id="391625"/>
    <lineage>
        <taxon>Bacteria</taxon>
        <taxon>Pseudomonadati</taxon>
        <taxon>Myxococcota</taxon>
        <taxon>Polyangia</taxon>
        <taxon>Nannocystales</taxon>
        <taxon>Nannocystaceae</taxon>
        <taxon>Plesiocystis</taxon>
    </lineage>
</organism>
<dbReference type="eggNOG" id="COG3501">
    <property type="taxonomic scope" value="Bacteria"/>
</dbReference>
<evidence type="ECO:0000256" key="1">
    <source>
        <dbReference type="ARBA" id="ARBA00004613"/>
    </source>
</evidence>
<dbReference type="SUPFAM" id="SSF69255">
    <property type="entry name" value="gp5 N-terminal domain-like"/>
    <property type="match status" value="1"/>
</dbReference>
<dbReference type="InterPro" id="IPR006531">
    <property type="entry name" value="Gp5/Vgr_OB"/>
</dbReference>
<reference evidence="7 8" key="1">
    <citation type="submission" date="2007-06" db="EMBL/GenBank/DDBJ databases">
        <authorList>
            <person name="Shimkets L."/>
            <person name="Ferriera S."/>
            <person name="Johnson J."/>
            <person name="Kravitz S."/>
            <person name="Beeson K."/>
            <person name="Sutton G."/>
            <person name="Rogers Y.-H."/>
            <person name="Friedman R."/>
            <person name="Frazier M."/>
            <person name="Venter J.C."/>
        </authorList>
    </citation>
    <scope>NUCLEOTIDE SEQUENCE [LARGE SCALE GENOMIC DNA]</scope>
    <source>
        <strain evidence="7 8">SIR-1</strain>
    </source>
</reference>
<dbReference type="InterPro" id="IPR006533">
    <property type="entry name" value="T6SS_Vgr_RhsGE"/>
</dbReference>
<dbReference type="GO" id="GO:0005576">
    <property type="term" value="C:extracellular region"/>
    <property type="evidence" value="ECO:0007669"/>
    <property type="project" value="UniProtKB-SubCell"/>
</dbReference>
<dbReference type="Proteomes" id="UP000005801">
    <property type="component" value="Unassembled WGS sequence"/>
</dbReference>
<dbReference type="Gene3D" id="4.10.220.110">
    <property type="match status" value="1"/>
</dbReference>
<evidence type="ECO:0000256" key="4">
    <source>
        <dbReference type="SAM" id="MobiDB-lite"/>
    </source>
</evidence>
<keyword evidence="8" id="KW-1185">Reference proteome</keyword>
<dbReference type="PANTHER" id="PTHR32305:SF15">
    <property type="entry name" value="PROTEIN RHSA-RELATED"/>
    <property type="match status" value="1"/>
</dbReference>
<dbReference type="Pfam" id="PF04717">
    <property type="entry name" value="Phage_base_V"/>
    <property type="match status" value="1"/>
</dbReference>
<dbReference type="InterPro" id="IPR017847">
    <property type="entry name" value="T6SS_RhsGE_Vgr_subset"/>
</dbReference>
<evidence type="ECO:0000313" key="8">
    <source>
        <dbReference type="Proteomes" id="UP000005801"/>
    </source>
</evidence>
<feature type="domain" description="Gp5/Type VI secretion system Vgr protein OB-fold" evidence="5">
    <location>
        <begin position="388"/>
        <end position="457"/>
    </location>
</feature>
<dbReference type="OrthoDB" id="5482463at2"/>
<dbReference type="EMBL" id="ABCS01000014">
    <property type="protein sequence ID" value="EDM80009.1"/>
    <property type="molecule type" value="Genomic_DNA"/>
</dbReference>
<feature type="region of interest" description="Disordered" evidence="4">
    <location>
        <begin position="240"/>
        <end position="259"/>
    </location>
</feature>
<comment type="caution">
    <text evidence="7">The sequence shown here is derived from an EMBL/GenBank/DDBJ whole genome shotgun (WGS) entry which is preliminary data.</text>
</comment>
<dbReference type="Gene3D" id="2.40.50.230">
    <property type="entry name" value="Gp5 N-terminal domain"/>
    <property type="match status" value="1"/>
</dbReference>
<dbReference type="InterPro" id="IPR050708">
    <property type="entry name" value="T6SS_VgrG/RHS"/>
</dbReference>
<dbReference type="NCBIfam" id="TIGR01646">
    <property type="entry name" value="vgr_GE"/>
    <property type="match status" value="1"/>
</dbReference>
<dbReference type="STRING" id="391625.PPSIR1_20319"/>
<protein>
    <submittedName>
        <fullName evidence="7">Rhs element Vgr family protein</fullName>
    </submittedName>
</protein>
<dbReference type="NCBIfam" id="TIGR03361">
    <property type="entry name" value="VI_Rhs_Vgr"/>
    <property type="match status" value="1"/>
</dbReference>
<dbReference type="Pfam" id="PF05954">
    <property type="entry name" value="Phage_GPD"/>
    <property type="match status" value="1"/>
</dbReference>
<dbReference type="Gene3D" id="2.30.110.50">
    <property type="match status" value="1"/>
</dbReference>
<name>A6G240_9BACT</name>
<accession>A6G240</accession>
<evidence type="ECO:0000256" key="2">
    <source>
        <dbReference type="ARBA" id="ARBA00005558"/>
    </source>
</evidence>
<feature type="domain" description="Gp5/Type VI secretion system Vgr C-terminal trimerisation" evidence="6">
    <location>
        <begin position="474"/>
        <end position="580"/>
    </location>
</feature>
<evidence type="ECO:0000259" key="5">
    <source>
        <dbReference type="Pfam" id="PF04717"/>
    </source>
</evidence>
<dbReference type="SUPFAM" id="SSF69279">
    <property type="entry name" value="Phage tail proteins"/>
    <property type="match status" value="2"/>
</dbReference>
<dbReference type="SUPFAM" id="SSF69349">
    <property type="entry name" value="Phage fibre proteins"/>
    <property type="match status" value="2"/>
</dbReference>
<gene>
    <name evidence="7" type="ORF">PPSIR1_20319</name>
</gene>
<dbReference type="RefSeq" id="WP_006970789.1">
    <property type="nucleotide sequence ID" value="NZ_ABCS01000014.1"/>
</dbReference>
<comment type="similarity">
    <text evidence="2">Belongs to the VgrG protein family.</text>
</comment>
<dbReference type="Pfam" id="PF22178">
    <property type="entry name" value="Gp5_trimer_C"/>
    <property type="match status" value="1"/>
</dbReference>
<evidence type="ECO:0000313" key="7">
    <source>
        <dbReference type="EMBL" id="EDM80009.1"/>
    </source>
</evidence>